<dbReference type="InterPro" id="IPR036188">
    <property type="entry name" value="FAD/NAD-bd_sf"/>
</dbReference>
<comment type="cofactor">
    <cofactor evidence="1 18 19">
        <name>FAD</name>
        <dbReference type="ChEBI" id="CHEBI:57692"/>
    </cofactor>
</comment>
<dbReference type="GO" id="GO:0047822">
    <property type="term" value="F:hypotaurine monooxygenase activity"/>
    <property type="evidence" value="ECO:0007669"/>
    <property type="project" value="RHEA"/>
</dbReference>
<evidence type="ECO:0000256" key="18">
    <source>
        <dbReference type="PIRNR" id="PIRNR000332"/>
    </source>
</evidence>
<keyword evidence="21" id="KW-1185">Reference proteome</keyword>
<keyword evidence="11 18" id="KW-0503">Monooxygenase</keyword>
<comment type="similarity">
    <text evidence="3 18 19">Belongs to the FMO family.</text>
</comment>
<dbReference type="GO" id="GO:0050661">
    <property type="term" value="F:NADP binding"/>
    <property type="evidence" value="ECO:0007669"/>
    <property type="project" value="InterPro"/>
</dbReference>
<dbReference type="Proteomes" id="UP000225706">
    <property type="component" value="Unassembled WGS sequence"/>
</dbReference>
<keyword evidence="7 18" id="KW-0274">FAD</keyword>
<organism evidence="20 21">
    <name type="scientific">Stylophora pistillata</name>
    <name type="common">Smooth cauliflower coral</name>
    <dbReference type="NCBI Taxonomy" id="50429"/>
    <lineage>
        <taxon>Eukaryota</taxon>
        <taxon>Metazoa</taxon>
        <taxon>Cnidaria</taxon>
        <taxon>Anthozoa</taxon>
        <taxon>Hexacorallia</taxon>
        <taxon>Scleractinia</taxon>
        <taxon>Astrocoeniina</taxon>
        <taxon>Pocilloporidae</taxon>
        <taxon>Stylophora</taxon>
    </lineage>
</organism>
<dbReference type="AlphaFoldDB" id="A0A2B4SFT0"/>
<dbReference type="Gene3D" id="3.50.50.60">
    <property type="entry name" value="FAD/NAD(P)-binding domain"/>
    <property type="match status" value="1"/>
</dbReference>
<reference evidence="21" key="1">
    <citation type="journal article" date="2017" name="bioRxiv">
        <title>Comparative analysis of the genomes of Stylophora pistillata and Acropora digitifera provides evidence for extensive differences between species of corals.</title>
        <authorList>
            <person name="Voolstra C.R."/>
            <person name="Li Y."/>
            <person name="Liew Y.J."/>
            <person name="Baumgarten S."/>
            <person name="Zoccola D."/>
            <person name="Flot J.-F."/>
            <person name="Tambutte S."/>
            <person name="Allemand D."/>
            <person name="Aranda M."/>
        </authorList>
    </citation>
    <scope>NUCLEOTIDE SEQUENCE [LARGE SCALE GENOMIC DNA]</scope>
</reference>
<evidence type="ECO:0000313" key="20">
    <source>
        <dbReference type="EMBL" id="PFX27417.1"/>
    </source>
</evidence>
<sequence>MQAMKIAIIGAGVSGLTSIKCCLDEGLEPVCFEKCSDIGGLWKFSQHVGDSSGSVYESTVINTSKEMTCFSDFPAPKHFPPFMPHGHVIEYLHMYAKQFDLLKHIHFSATVLDISRTSDHQKTGQWKVTSANGEGIVSETIFGGVMICNGHLSKPFIPKFNGLEKFRGRKLHSHEYKSYRGFEGKAVLVIGLGNSAADIAVELSRHTTRVYLSTHRGAWVISRLEKHGLPWDQHVETRFFQSFPTKIKEWLAVRTAQKRFDHETYGLRPQHGILNAPTVISDDLPLRIATGTIKLQPRVSYFTSRGVVFTDGTKVDNLDIVIMCTGYDIGFEFLKDKYILPVDENQVSLYKQVFPPHHPKSTLAFLGLIQSSGAFFPAAELQARWVTRVFNGKAKLPSREVMLYNIGLEKRMIRKTFYSSRRLTIQVSSIPYKDQLAEMIGCKPDFRRLFFRDPLLAFKCYFGPCCAAQYRLMGPGAWSGAKKTIEDTYSNEMFPHVGRRNKTPTSISQSVVKFLKLVFMFVTVATINELSQDLRGEWDAVVGWLRAAR</sequence>
<evidence type="ECO:0000256" key="3">
    <source>
        <dbReference type="ARBA" id="ARBA00009183"/>
    </source>
</evidence>
<evidence type="ECO:0000256" key="5">
    <source>
        <dbReference type="ARBA" id="ARBA00022692"/>
    </source>
</evidence>
<dbReference type="EC" id="1.-.-.-" evidence="19"/>
<evidence type="ECO:0000256" key="11">
    <source>
        <dbReference type="ARBA" id="ARBA00023033"/>
    </source>
</evidence>
<evidence type="ECO:0000256" key="13">
    <source>
        <dbReference type="ARBA" id="ARBA00045957"/>
    </source>
</evidence>
<dbReference type="SUPFAM" id="SSF51905">
    <property type="entry name" value="FAD/NAD(P)-binding domain"/>
    <property type="match status" value="2"/>
</dbReference>
<evidence type="ECO:0000256" key="12">
    <source>
        <dbReference type="ARBA" id="ARBA00023136"/>
    </source>
</evidence>
<dbReference type="GO" id="GO:0034899">
    <property type="term" value="F:trimethylamine monooxygenase activity"/>
    <property type="evidence" value="ECO:0007669"/>
    <property type="project" value="UniProtKB-EC"/>
</dbReference>
<evidence type="ECO:0000256" key="14">
    <source>
        <dbReference type="ARBA" id="ARBA00047338"/>
    </source>
</evidence>
<evidence type="ECO:0000256" key="1">
    <source>
        <dbReference type="ARBA" id="ARBA00001974"/>
    </source>
</evidence>
<evidence type="ECO:0000256" key="9">
    <source>
        <dbReference type="ARBA" id="ARBA00022989"/>
    </source>
</evidence>
<dbReference type="InterPro" id="IPR050346">
    <property type="entry name" value="FMO-like"/>
</dbReference>
<comment type="catalytic activity">
    <reaction evidence="17">
        <text>N,N-dimethylaniline + NADPH + O2 + H(+) = N,N-dimethylaniline N-oxide + NADP(+) + H2O</text>
        <dbReference type="Rhea" id="RHEA:24468"/>
        <dbReference type="ChEBI" id="CHEBI:15377"/>
        <dbReference type="ChEBI" id="CHEBI:15378"/>
        <dbReference type="ChEBI" id="CHEBI:15379"/>
        <dbReference type="ChEBI" id="CHEBI:16269"/>
        <dbReference type="ChEBI" id="CHEBI:17735"/>
        <dbReference type="ChEBI" id="CHEBI:57783"/>
        <dbReference type="ChEBI" id="CHEBI:58349"/>
        <dbReference type="EC" id="1.14.13.8"/>
    </reaction>
    <physiologicalReaction direction="left-to-right" evidence="17">
        <dbReference type="Rhea" id="RHEA:24469"/>
    </physiologicalReaction>
</comment>
<evidence type="ECO:0000256" key="19">
    <source>
        <dbReference type="RuleBase" id="RU361177"/>
    </source>
</evidence>
<dbReference type="PRINTS" id="PR00370">
    <property type="entry name" value="FMOXYGENASE"/>
</dbReference>
<keyword evidence="10 18" id="KW-0560">Oxidoreductase</keyword>
<dbReference type="PIRSF" id="PIRSF000332">
    <property type="entry name" value="FMO"/>
    <property type="match status" value="1"/>
</dbReference>
<dbReference type="InterPro" id="IPR000960">
    <property type="entry name" value="Flavin_mOase"/>
</dbReference>
<dbReference type="PANTHER" id="PTHR23023">
    <property type="entry name" value="DIMETHYLANILINE MONOOXYGENASE"/>
    <property type="match status" value="1"/>
</dbReference>
<dbReference type="FunFam" id="3.50.50.60:FF:000159">
    <property type="entry name" value="Dimethylaniline monooxygenase [N-oxide-forming]"/>
    <property type="match status" value="1"/>
</dbReference>
<dbReference type="OrthoDB" id="66881at2759"/>
<keyword evidence="9" id="KW-1133">Transmembrane helix</keyword>
<comment type="catalytic activity">
    <reaction evidence="14">
        <text>hypotaurine + NADH + O2 + H(+) = taurine + NAD(+) + H2O</text>
        <dbReference type="Rhea" id="RHEA:74111"/>
        <dbReference type="ChEBI" id="CHEBI:15377"/>
        <dbReference type="ChEBI" id="CHEBI:15378"/>
        <dbReference type="ChEBI" id="CHEBI:15379"/>
        <dbReference type="ChEBI" id="CHEBI:57540"/>
        <dbReference type="ChEBI" id="CHEBI:57853"/>
        <dbReference type="ChEBI" id="CHEBI:57945"/>
        <dbReference type="ChEBI" id="CHEBI:507393"/>
        <dbReference type="EC" id="1.14.13.8"/>
    </reaction>
    <physiologicalReaction direction="left-to-right" evidence="14">
        <dbReference type="Rhea" id="RHEA:74112"/>
    </physiologicalReaction>
</comment>
<protein>
    <recommendedName>
        <fullName evidence="19">Flavin-containing monooxygenase</fullName>
        <ecNumber evidence="19">1.-.-.-</ecNumber>
    </recommendedName>
</protein>
<dbReference type="Pfam" id="PF00743">
    <property type="entry name" value="FMO-like"/>
    <property type="match status" value="1"/>
</dbReference>
<comment type="subcellular location">
    <subcellularLocation>
        <location evidence="2">Endoplasmic reticulum membrane</location>
        <topology evidence="2">Single-pass membrane protein</topology>
    </subcellularLocation>
</comment>
<dbReference type="InterPro" id="IPR002253">
    <property type="entry name" value="Flavin_mOase_1"/>
</dbReference>
<keyword evidence="6 18" id="KW-0256">Endoplasmic reticulum</keyword>
<evidence type="ECO:0000256" key="8">
    <source>
        <dbReference type="ARBA" id="ARBA00022857"/>
    </source>
</evidence>
<evidence type="ECO:0000256" key="17">
    <source>
        <dbReference type="ARBA" id="ARBA00049443"/>
    </source>
</evidence>
<comment type="caution">
    <text evidence="20">The sequence shown here is derived from an EMBL/GenBank/DDBJ whole genome shotgun (WGS) entry which is preliminary data.</text>
</comment>
<accession>A0A2B4SFT0</accession>
<dbReference type="GO" id="GO:0050660">
    <property type="term" value="F:flavin adenine dinucleotide binding"/>
    <property type="evidence" value="ECO:0007669"/>
    <property type="project" value="InterPro"/>
</dbReference>
<evidence type="ECO:0000313" key="21">
    <source>
        <dbReference type="Proteomes" id="UP000225706"/>
    </source>
</evidence>
<evidence type="ECO:0000256" key="4">
    <source>
        <dbReference type="ARBA" id="ARBA00022630"/>
    </source>
</evidence>
<evidence type="ECO:0000256" key="6">
    <source>
        <dbReference type="ARBA" id="ARBA00022824"/>
    </source>
</evidence>
<comment type="catalytic activity">
    <reaction evidence="15">
        <text>hypotaurine + NADPH + O2 + H(+) = taurine + NADP(+) + H2O</text>
        <dbReference type="Rhea" id="RHEA:69819"/>
        <dbReference type="ChEBI" id="CHEBI:15377"/>
        <dbReference type="ChEBI" id="CHEBI:15378"/>
        <dbReference type="ChEBI" id="CHEBI:15379"/>
        <dbReference type="ChEBI" id="CHEBI:57783"/>
        <dbReference type="ChEBI" id="CHEBI:57853"/>
        <dbReference type="ChEBI" id="CHEBI:58349"/>
        <dbReference type="ChEBI" id="CHEBI:507393"/>
        <dbReference type="EC" id="1.14.13.8"/>
    </reaction>
    <physiologicalReaction direction="left-to-right" evidence="15">
        <dbReference type="Rhea" id="RHEA:69820"/>
    </physiologicalReaction>
</comment>
<evidence type="ECO:0000256" key="10">
    <source>
        <dbReference type="ARBA" id="ARBA00023002"/>
    </source>
</evidence>
<evidence type="ECO:0000256" key="15">
    <source>
        <dbReference type="ARBA" id="ARBA00048041"/>
    </source>
</evidence>
<dbReference type="InterPro" id="IPR020946">
    <property type="entry name" value="Flavin_mOase-like"/>
</dbReference>
<keyword evidence="8 18" id="KW-0521">NADP</keyword>
<name>A0A2B4SFT0_STYPI</name>
<keyword evidence="5" id="KW-0812">Transmembrane</keyword>
<evidence type="ECO:0000256" key="16">
    <source>
        <dbReference type="ARBA" id="ARBA00048088"/>
    </source>
</evidence>
<keyword evidence="12 18" id="KW-0472">Membrane</keyword>
<comment type="catalytic activity">
    <reaction evidence="16">
        <text>trimethylamine + NADPH + O2 = trimethylamine N-oxide + NADP(+) + H2O</text>
        <dbReference type="Rhea" id="RHEA:31979"/>
        <dbReference type="ChEBI" id="CHEBI:15377"/>
        <dbReference type="ChEBI" id="CHEBI:15379"/>
        <dbReference type="ChEBI" id="CHEBI:15724"/>
        <dbReference type="ChEBI" id="CHEBI:57783"/>
        <dbReference type="ChEBI" id="CHEBI:58349"/>
        <dbReference type="ChEBI" id="CHEBI:58389"/>
        <dbReference type="EC" id="1.14.13.148"/>
    </reaction>
    <physiologicalReaction direction="left-to-right" evidence="16">
        <dbReference type="Rhea" id="RHEA:31980"/>
    </physiologicalReaction>
</comment>
<comment type="function">
    <text evidence="13">Broad spectrum monooxygenase that catalyzes the oxygenation of a wide variety of nitrogen- and sulfur-containing compounds including xenobiotics. Catalyzes the S-oxygenation of hypotaurine to produce taurine, an organic osmolyte involved in cell volume regulation as well as a variety of cytoprotective and developmental processes. In vitro, catalyzes the N-oxygenation of trimethylamine (TMA) to produce trimethylamine N-oxide (TMAO) and could therefore participate to the detoxification of this compound that is generated by the action of gut microbiota from dietary precursors such as choline, choline containing compounds, betaine or L-carnitine.</text>
</comment>
<keyword evidence="4 18" id="KW-0285">Flavoprotein</keyword>
<dbReference type="EMBL" id="LSMT01000104">
    <property type="protein sequence ID" value="PFX27417.1"/>
    <property type="molecule type" value="Genomic_DNA"/>
</dbReference>
<gene>
    <name evidence="20" type="primary">Fmo2</name>
    <name evidence="20" type="ORF">AWC38_SpisGene7900</name>
</gene>
<dbReference type="PRINTS" id="PR01121">
    <property type="entry name" value="FMOXYGENASE1"/>
</dbReference>
<dbReference type="GO" id="GO:0005789">
    <property type="term" value="C:endoplasmic reticulum membrane"/>
    <property type="evidence" value="ECO:0007669"/>
    <property type="project" value="UniProtKB-SubCell"/>
</dbReference>
<dbReference type="GO" id="GO:0004499">
    <property type="term" value="F:N,N-dimethylaniline monooxygenase activity"/>
    <property type="evidence" value="ECO:0007669"/>
    <property type="project" value="UniProtKB-UniRule"/>
</dbReference>
<evidence type="ECO:0000256" key="2">
    <source>
        <dbReference type="ARBA" id="ARBA00004389"/>
    </source>
</evidence>
<proteinExistence type="inferred from homology"/>
<evidence type="ECO:0000256" key="7">
    <source>
        <dbReference type="ARBA" id="ARBA00022827"/>
    </source>
</evidence>